<dbReference type="GO" id="GO:0005634">
    <property type="term" value="C:nucleus"/>
    <property type="evidence" value="ECO:0007669"/>
    <property type="project" value="TreeGrafter"/>
</dbReference>
<evidence type="ECO:0000256" key="4">
    <source>
        <dbReference type="ARBA" id="ARBA00022839"/>
    </source>
</evidence>
<evidence type="ECO:0000259" key="6">
    <source>
        <dbReference type="SMART" id="SM00479"/>
    </source>
</evidence>
<dbReference type="PANTHER" id="PTHR12801:SF112">
    <property type="entry name" value="RNA EXONUCLEASE 3"/>
    <property type="match status" value="1"/>
</dbReference>
<feature type="compositionally biased region" description="Basic and acidic residues" evidence="5">
    <location>
        <begin position="98"/>
        <end position="114"/>
    </location>
</feature>
<dbReference type="InterPro" id="IPR047021">
    <property type="entry name" value="REXO1/3/4-like"/>
</dbReference>
<reference evidence="7" key="1">
    <citation type="submission" date="2020-02" db="EMBL/GenBank/DDBJ databases">
        <authorList>
            <person name="Palmer J.M."/>
        </authorList>
    </citation>
    <scope>NUCLEOTIDE SEQUENCE</scope>
    <source>
        <strain evidence="7">EPUS1.4</strain>
        <tissue evidence="7">Thallus</tissue>
    </source>
</reference>
<feature type="region of interest" description="Disordered" evidence="5">
    <location>
        <begin position="646"/>
        <end position="677"/>
    </location>
</feature>
<comment type="caution">
    <text evidence="7">The sequence shown here is derived from an EMBL/GenBank/DDBJ whole genome shotgun (WGS) entry which is preliminary data.</text>
</comment>
<feature type="domain" description="Exonuclease" evidence="6">
    <location>
        <begin position="440"/>
        <end position="628"/>
    </location>
</feature>
<gene>
    <name evidence="7" type="ORF">GJ744_003499</name>
</gene>
<dbReference type="OrthoDB" id="3996471at2759"/>
<keyword evidence="4" id="KW-0269">Exonuclease</keyword>
<dbReference type="AlphaFoldDB" id="A0A8H7E852"/>
<dbReference type="InterPro" id="IPR012337">
    <property type="entry name" value="RNaseH-like_sf"/>
</dbReference>
<feature type="region of interest" description="Disordered" evidence="5">
    <location>
        <begin position="35"/>
        <end position="157"/>
    </location>
</feature>
<evidence type="ECO:0000256" key="3">
    <source>
        <dbReference type="ARBA" id="ARBA00022801"/>
    </source>
</evidence>
<comment type="similarity">
    <text evidence="1">Belongs to the REXO1/REXO3 family.</text>
</comment>
<accession>A0A8H7E852</accession>
<dbReference type="InterPro" id="IPR036397">
    <property type="entry name" value="RNaseH_sf"/>
</dbReference>
<proteinExistence type="inferred from homology"/>
<dbReference type="GO" id="GO:0003676">
    <property type="term" value="F:nucleic acid binding"/>
    <property type="evidence" value="ECO:0007669"/>
    <property type="project" value="InterPro"/>
</dbReference>
<sequence>MFSSSGLFKEVRCPQGTNCALLSCIFSHAGLKRNTEDDASVTPVPHDLTSAREPDEPPHKKRRLSPVRQGTDGDRDKTKLAPITQSTALKTYPSARNTEPEIKLATREQADQKSSRARSSPASVDRTVSPPLSHPSRKLGDAQEQKTPSTRNDTGIAGRLATLPKESLTPRLLNPNPAPHPVRLAILKKIHEQVTRLNDEALRDQGTRRELVLSDNEVITLALDEEEKMGRENPQIYKNVVGHRIQRLKKMNLEQWKSSVLAEFEKKYLPPKKPTAPKEKTIETGLTAQQEIAVLAHIITPLKGLEAHGYVTTAPTAAEIKTAEDGVIAAGGFERCDRCGTRFQVFPGRNSDDTSRTFGRLTSTENGCTYHWSKPFRPPRSSAGVGEQESYYLCCRGAIGSNGCTQAGDHVFKTSDVKRMASALQFEQTPWPKDLDRPRGPVTFDCEMGYTTLGMELIRLTAVSWPQNQQLLDILVRPIGEVIDYNTRFSGVSQEHFSKALPYGAEKPEQDDSSSEDGELAGEPLRIVETPVAARKLLFDLLTPETPLIGHAIDNDLNTCRVVHPTIVDTVLLFPHPRGLPIRYGLKMLTSKYLERSIQTGGALGHDSKEDAIATGELVRFKVGEKWKHMRLQGWTFQDAKLVPPAEPVKKLPDGSKALKRPASQLDSAIEANESVG</sequence>
<protein>
    <recommendedName>
        <fullName evidence="6">Exonuclease domain-containing protein</fullName>
    </recommendedName>
</protein>
<dbReference type="InterPro" id="IPR034922">
    <property type="entry name" value="REX1-like_exo"/>
</dbReference>
<dbReference type="PANTHER" id="PTHR12801">
    <property type="entry name" value="RNA EXONUCLEASE REXO1 / RECO3 FAMILY MEMBER-RELATED"/>
    <property type="match status" value="1"/>
</dbReference>
<keyword evidence="8" id="KW-1185">Reference proteome</keyword>
<feature type="compositionally biased region" description="Polar residues" evidence="5">
    <location>
        <begin position="83"/>
        <end position="97"/>
    </location>
</feature>
<dbReference type="GO" id="GO:0004527">
    <property type="term" value="F:exonuclease activity"/>
    <property type="evidence" value="ECO:0007669"/>
    <property type="project" value="UniProtKB-KW"/>
</dbReference>
<evidence type="ECO:0000256" key="2">
    <source>
        <dbReference type="ARBA" id="ARBA00022722"/>
    </source>
</evidence>
<organism evidence="7 8">
    <name type="scientific">Endocarpon pusillum</name>
    <dbReference type="NCBI Taxonomy" id="364733"/>
    <lineage>
        <taxon>Eukaryota</taxon>
        <taxon>Fungi</taxon>
        <taxon>Dikarya</taxon>
        <taxon>Ascomycota</taxon>
        <taxon>Pezizomycotina</taxon>
        <taxon>Eurotiomycetes</taxon>
        <taxon>Chaetothyriomycetidae</taxon>
        <taxon>Verrucariales</taxon>
        <taxon>Verrucariaceae</taxon>
        <taxon>Endocarpon</taxon>
    </lineage>
</organism>
<dbReference type="CDD" id="cd06145">
    <property type="entry name" value="REX1_like"/>
    <property type="match status" value="1"/>
</dbReference>
<keyword evidence="2" id="KW-0540">Nuclease</keyword>
<feature type="compositionally biased region" description="Basic and acidic residues" evidence="5">
    <location>
        <begin position="49"/>
        <end position="58"/>
    </location>
</feature>
<dbReference type="SUPFAM" id="SSF53098">
    <property type="entry name" value="Ribonuclease H-like"/>
    <property type="match status" value="1"/>
</dbReference>
<name>A0A8H7E852_9EURO</name>
<dbReference type="InterPro" id="IPR013520">
    <property type="entry name" value="Ribonucl_H"/>
</dbReference>
<evidence type="ECO:0000313" key="8">
    <source>
        <dbReference type="Proteomes" id="UP000606974"/>
    </source>
</evidence>
<keyword evidence="3" id="KW-0378">Hydrolase</keyword>
<dbReference type="SMART" id="SM00479">
    <property type="entry name" value="EXOIII"/>
    <property type="match status" value="1"/>
</dbReference>
<dbReference type="EMBL" id="JAACFV010000017">
    <property type="protein sequence ID" value="KAF7511768.1"/>
    <property type="molecule type" value="Genomic_DNA"/>
</dbReference>
<dbReference type="Gene3D" id="3.30.420.10">
    <property type="entry name" value="Ribonuclease H-like superfamily/Ribonuclease H"/>
    <property type="match status" value="1"/>
</dbReference>
<evidence type="ECO:0000256" key="5">
    <source>
        <dbReference type="SAM" id="MobiDB-lite"/>
    </source>
</evidence>
<evidence type="ECO:0000313" key="7">
    <source>
        <dbReference type="EMBL" id="KAF7511768.1"/>
    </source>
</evidence>
<evidence type="ECO:0000256" key="1">
    <source>
        <dbReference type="ARBA" id="ARBA00006357"/>
    </source>
</evidence>
<dbReference type="Proteomes" id="UP000606974">
    <property type="component" value="Unassembled WGS sequence"/>
</dbReference>